<dbReference type="Proteomes" id="UP000271603">
    <property type="component" value="Chromosome"/>
</dbReference>
<sequence>MQLIMSLIGMAVLIAIAVLLSSNRRAINLRTVLGAFIIQIAIGALVLYVPLAGAFWAECRKGWPM</sequence>
<feature type="domain" description="Concentrative nucleoside transporter N-terminal" evidence="2">
    <location>
        <begin position="8"/>
        <end position="52"/>
    </location>
</feature>
<protein>
    <submittedName>
        <fullName evidence="3">Pseudouridine transporter</fullName>
    </submittedName>
</protein>
<keyword evidence="1" id="KW-0472">Membrane</keyword>
<feature type="transmembrane region" description="Helical" evidence="1">
    <location>
        <begin position="36"/>
        <end position="57"/>
    </location>
</feature>
<organism evidence="3 4">
    <name type="scientific">Serratia rubidaea</name>
    <name type="common">Serratia marinorubra</name>
    <dbReference type="NCBI Taxonomy" id="61652"/>
    <lineage>
        <taxon>Bacteria</taxon>
        <taxon>Pseudomonadati</taxon>
        <taxon>Pseudomonadota</taxon>
        <taxon>Gammaproteobacteria</taxon>
        <taxon>Enterobacterales</taxon>
        <taxon>Yersiniaceae</taxon>
        <taxon>Serratia</taxon>
    </lineage>
</organism>
<name>A0A3S4JVS1_SERRU</name>
<evidence type="ECO:0000256" key="1">
    <source>
        <dbReference type="SAM" id="Phobius"/>
    </source>
</evidence>
<dbReference type="Pfam" id="PF01773">
    <property type="entry name" value="Nucleos_tra2_N"/>
    <property type="match status" value="1"/>
</dbReference>
<reference evidence="3 4" key="1">
    <citation type="submission" date="2018-12" db="EMBL/GenBank/DDBJ databases">
        <authorList>
            <consortium name="Pathogen Informatics"/>
        </authorList>
    </citation>
    <scope>NUCLEOTIDE SEQUENCE [LARGE SCALE GENOMIC DNA]</scope>
    <source>
        <strain evidence="3 4">NCTC9419</strain>
    </source>
</reference>
<evidence type="ECO:0000313" key="4">
    <source>
        <dbReference type="Proteomes" id="UP000271603"/>
    </source>
</evidence>
<evidence type="ECO:0000313" key="3">
    <source>
        <dbReference type="EMBL" id="VEA71714.1"/>
    </source>
</evidence>
<gene>
    <name evidence="3" type="primary">psuT</name>
    <name evidence="3" type="ORF">NCTC9419_03283</name>
</gene>
<keyword evidence="1" id="KW-0812">Transmembrane</keyword>
<proteinExistence type="predicted"/>
<evidence type="ECO:0000259" key="2">
    <source>
        <dbReference type="Pfam" id="PF01773"/>
    </source>
</evidence>
<accession>A0A3S4JVS1</accession>
<dbReference type="InterPro" id="IPR002668">
    <property type="entry name" value="CNT_N_dom"/>
</dbReference>
<keyword evidence="1" id="KW-1133">Transmembrane helix</keyword>
<dbReference type="AlphaFoldDB" id="A0A3S4JVS1"/>
<dbReference type="EMBL" id="LR134155">
    <property type="protein sequence ID" value="VEA71714.1"/>
    <property type="molecule type" value="Genomic_DNA"/>
</dbReference>